<protein>
    <recommendedName>
        <fullName evidence="4">TonB-dependent receptor</fullName>
    </recommendedName>
</protein>
<keyword evidence="1" id="KW-0732">Signal</keyword>
<dbReference type="RefSeq" id="WP_394164032.1">
    <property type="nucleotide sequence ID" value="NZ_JBHGCJ010000011.1"/>
</dbReference>
<name>A0ABW7CZP2_9GAMM</name>
<dbReference type="SUPFAM" id="SSF56935">
    <property type="entry name" value="Porins"/>
    <property type="match status" value="1"/>
</dbReference>
<gene>
    <name evidence="2" type="ORF">ACEU0G_000306</name>
</gene>
<organism evidence="2 3">
    <name type="scientific">Stenotrophomonas nematodicola</name>
    <dbReference type="NCBI Taxonomy" id="2656746"/>
    <lineage>
        <taxon>Bacteria</taxon>
        <taxon>Pseudomonadati</taxon>
        <taxon>Pseudomonadota</taxon>
        <taxon>Gammaproteobacteria</taxon>
        <taxon>Lysobacterales</taxon>
        <taxon>Lysobacteraceae</taxon>
        <taxon>Stenotrophomonas</taxon>
    </lineage>
</organism>
<keyword evidence="3" id="KW-1185">Reference proteome</keyword>
<proteinExistence type="predicted"/>
<feature type="chain" id="PRO_5046244884" description="TonB-dependent receptor" evidence="1">
    <location>
        <begin position="35"/>
        <end position="1231"/>
    </location>
</feature>
<evidence type="ECO:0000256" key="1">
    <source>
        <dbReference type="SAM" id="SignalP"/>
    </source>
</evidence>
<feature type="signal peptide" evidence="1">
    <location>
        <begin position="1"/>
        <end position="34"/>
    </location>
</feature>
<evidence type="ECO:0000313" key="3">
    <source>
        <dbReference type="Proteomes" id="UP001605261"/>
    </source>
</evidence>
<evidence type="ECO:0000313" key="2">
    <source>
        <dbReference type="EMBL" id="MFG6110431.1"/>
    </source>
</evidence>
<sequence>MMENTLSPTPTTAPLVRRVARLAALLLLAAPAFAQQPTPATAAAPIRCEGDSCRNDDGLLLRIGDDADPAPLLLPAHADPRAAGTVPAGPSTTPDVAAPGGQFMAELPNGGVVWATEDPTMVPPSLSVQAAATVPFENGRVIRPLRFHSYNNYASFIQKLEVTLYRGTDTDLVTPLARIDLPVDYVGDAEWNGELPAQIKLRTGDDLIYVARAYGAGGAFDETRLQRIQLVTPADFDRGLQVTRENVQKTLGQALDGDSAQDLQVSNSIYGQSTLRLQNIPIHGSRVRLYGRNLEPNSRVRINGQDFPVDLEQKFAAEFLEPVGQHRYDVRVESRDAPAAQRQLDVDVTGRYLFLVGIADVTLSRNTASGNVQPLAADDRDTDGFLSEGRLAFYLKGKMRGKYLVTAQADTQDRELKYLFRDFSDADAQDVFRRLDPDLYYPVYGDDSTTYRDVDTQGRLYLRVDWDQSQALWGNYATGITGTEYGQYVRSLYGGALNWRSLAATPLGDARSQLKLFGSEAQSAPGHSEFLGTGGSLYYLRHTDVLPGSEQVVLEVRDRTTGRTETRATLQEGVDYEIDNLQGRLILTRPLAQLTRENVRSITRDMPLDGYDQLLLVDYEYVPLGFSSDDVTYGARGRQWIGDHVAIGGTWIDENRSGENYILKGADLTLQAGRGTYLKVEQTRTDATAAPVFYSDNGGLSFIRRNPYEGRRSGTASAVEARANLRELGWTRRDWSLGAWWRDVDAGFSVARQDTGQPIQEYGAEFLGYLTDDLSLYGRHTRTEQGDLALEQSQLTAEWRLGNDGQLTGELRRVREEQALQDVSALLAAVGYRQRFGSSWELYGTGQVTLDDDGGAYEKNDLLTLGARYLFGDRSSVGAELSGGSRGHGAKVDAEYRMAPDHSLYGSYSYSTDRTGTDPLFDTGLQSGWTLGQRWRLSNQVNVYNESQYLKDRRQDSAGLVHTFGMDFYPAQGWNLGFTVMDGELDSSAGRIDRRAYSVSGGRTDAVAQWSSKLEYRRDSGAEQREQWVTTNRLLYKLNEDWRFALRANYADTDDRINPLADAKLVETNVGFAWRPHDSTGWAGFGKFTYLYDVASLGQEGGNLYDQRSQVLSLEGIRQLGARWELAGKLASRWGDYRTGRGEGAWLDSRADFAALQVRYRLFEKWEGLAEHRWLKVRDGGVRKGWLVGLDRRVGENFKVGVGYNFTEFSDDMTELRYDQKGFFLNMAGYY</sequence>
<dbReference type="EMBL" id="JBHGCJ010000011">
    <property type="protein sequence ID" value="MFG6110431.1"/>
    <property type="molecule type" value="Genomic_DNA"/>
</dbReference>
<accession>A0ABW7CZP2</accession>
<comment type="caution">
    <text evidence="2">The sequence shown here is derived from an EMBL/GenBank/DDBJ whole genome shotgun (WGS) entry which is preliminary data.</text>
</comment>
<reference evidence="2 3" key="1">
    <citation type="submission" date="2024-09" db="EMBL/GenBank/DDBJ databases">
        <authorList>
            <consortium name="All-Russian atlas of soil microorganisms"/>
            <consortium name="as a basis for the search for new antimicrobial producers and enzymes with unique properties"/>
            <person name="Sokolova E.A."/>
            <person name="Voronina E.N."/>
        </authorList>
    </citation>
    <scope>NUCLEOTIDE SEQUENCE [LARGE SCALE GENOMIC DNA]</scope>
    <source>
        <strain evidence="2 3">AF-22b-331.1</strain>
    </source>
</reference>
<dbReference type="Proteomes" id="UP001605261">
    <property type="component" value="Unassembled WGS sequence"/>
</dbReference>
<evidence type="ECO:0008006" key="4">
    <source>
        <dbReference type="Google" id="ProtNLM"/>
    </source>
</evidence>